<dbReference type="PROSITE" id="PS51806">
    <property type="entry name" value="DOG1"/>
    <property type="match status" value="1"/>
</dbReference>
<dbReference type="Pfam" id="PF14144">
    <property type="entry name" value="DOG1"/>
    <property type="match status" value="1"/>
</dbReference>
<dbReference type="EMBL" id="OIVN01002701">
    <property type="protein sequence ID" value="SPD05766.1"/>
    <property type="molecule type" value="Genomic_DNA"/>
</dbReference>
<dbReference type="PANTHER" id="PTHR46354:SF7">
    <property type="entry name" value="PROTEIN DOG1-LIKE 1"/>
    <property type="match status" value="1"/>
</dbReference>
<feature type="domain" description="DOG1" evidence="1">
    <location>
        <begin position="15"/>
        <end position="251"/>
    </location>
</feature>
<evidence type="ECO:0000259" key="1">
    <source>
        <dbReference type="PROSITE" id="PS51806"/>
    </source>
</evidence>
<dbReference type="GO" id="GO:0006351">
    <property type="term" value="P:DNA-templated transcription"/>
    <property type="evidence" value="ECO:0007669"/>
    <property type="project" value="InterPro"/>
</dbReference>
<dbReference type="PANTHER" id="PTHR46354">
    <property type="entry name" value="DOG1 DOMAIN-CONTAINING PROTEIN"/>
    <property type="match status" value="1"/>
</dbReference>
<sequence>MAQCPLTTSMASNDQERSKCCFLKWMNLQQEELSELHQALTHHANNHINLTQLVEKCIKHFQDYADKRSQLAQDGVSAFFAPTWCTNWENSLLWIAGCRPSQYIRLVYALTGLEIEAQLNEFLQGKTAGKLGEISAKKLHQLDSLQAKTIRAEEELTSRLASLQEDVADQPFAMIAKGLYKVGEMNGELDKALDQHEKAMVSVLEEVDRLRLSTVKELMGILTPLQAVDFLAAGKKLQLCVHEWGKRRDMSHGRGKFKNIN</sequence>
<protein>
    <recommendedName>
        <fullName evidence="1">DOG1 domain-containing protein</fullName>
    </recommendedName>
</protein>
<name>A0A2N9GTN5_FAGSY</name>
<gene>
    <name evidence="2" type="ORF">FSB_LOCUS33648</name>
</gene>
<dbReference type="InterPro" id="IPR025422">
    <property type="entry name" value="TGA_domain"/>
</dbReference>
<accession>A0A2N9GTN5</accession>
<evidence type="ECO:0000313" key="2">
    <source>
        <dbReference type="EMBL" id="SPD05766.1"/>
    </source>
</evidence>
<proteinExistence type="predicted"/>
<dbReference type="AlphaFoldDB" id="A0A2N9GTN5"/>
<organism evidence="2">
    <name type="scientific">Fagus sylvatica</name>
    <name type="common">Beechnut</name>
    <dbReference type="NCBI Taxonomy" id="28930"/>
    <lineage>
        <taxon>Eukaryota</taxon>
        <taxon>Viridiplantae</taxon>
        <taxon>Streptophyta</taxon>
        <taxon>Embryophyta</taxon>
        <taxon>Tracheophyta</taxon>
        <taxon>Spermatophyta</taxon>
        <taxon>Magnoliopsida</taxon>
        <taxon>eudicotyledons</taxon>
        <taxon>Gunneridae</taxon>
        <taxon>Pentapetalae</taxon>
        <taxon>rosids</taxon>
        <taxon>fabids</taxon>
        <taxon>Fagales</taxon>
        <taxon>Fagaceae</taxon>
        <taxon>Fagus</taxon>
    </lineage>
</organism>
<dbReference type="InterPro" id="IPR051886">
    <property type="entry name" value="Seed_Dev/Stress_Resp_Reg"/>
</dbReference>
<reference evidence="2" key="1">
    <citation type="submission" date="2018-02" db="EMBL/GenBank/DDBJ databases">
        <authorList>
            <person name="Cohen D.B."/>
            <person name="Kent A.D."/>
        </authorList>
    </citation>
    <scope>NUCLEOTIDE SEQUENCE</scope>
</reference>
<dbReference type="GO" id="GO:0043565">
    <property type="term" value="F:sequence-specific DNA binding"/>
    <property type="evidence" value="ECO:0007669"/>
    <property type="project" value="InterPro"/>
</dbReference>